<evidence type="ECO:0000259" key="13">
    <source>
        <dbReference type="PROSITE" id="PS00794"/>
    </source>
</evidence>
<evidence type="ECO:0000256" key="8">
    <source>
        <dbReference type="ARBA" id="ARBA00022840"/>
    </source>
</evidence>
<sequence length="162" mass="17688">MTICYIGLGGNISNALGTPTEHIGNAITAFVDSDDFDGVKVSSLYTSKAYGVTDQPDFVNAVLMAKTRLSPLALLDFCQSLETGAGRVRLRHWGERSLDVDVLLYGDAMIDSERLIVPHKELMLRNFVLIPLLELTPDLMVQGQALAQLPAAQDWQGLELAK</sequence>
<dbReference type="RefSeq" id="WP_078317387.1">
    <property type="nucleotide sequence ID" value="NZ_MUYV01000002.1"/>
</dbReference>
<evidence type="ECO:0000256" key="9">
    <source>
        <dbReference type="ARBA" id="ARBA00022909"/>
    </source>
</evidence>
<keyword evidence="7 14" id="KW-0418">Kinase</keyword>
<evidence type="ECO:0000313" key="15">
    <source>
        <dbReference type="Proteomes" id="UP000190683"/>
    </source>
</evidence>
<dbReference type="EC" id="2.7.6.3" evidence="3"/>
<dbReference type="Proteomes" id="UP000190683">
    <property type="component" value="Unassembled WGS sequence"/>
</dbReference>
<dbReference type="AlphaFoldDB" id="A0A1T0CVG5"/>
<dbReference type="STRING" id="573983.B0681_03470"/>
<dbReference type="NCBIfam" id="TIGR01498">
    <property type="entry name" value="folK"/>
    <property type="match status" value="1"/>
</dbReference>
<evidence type="ECO:0000256" key="5">
    <source>
        <dbReference type="ARBA" id="ARBA00022679"/>
    </source>
</evidence>
<accession>A0A1T0CVG5</accession>
<dbReference type="GO" id="GO:0016301">
    <property type="term" value="F:kinase activity"/>
    <property type="evidence" value="ECO:0007669"/>
    <property type="project" value="UniProtKB-KW"/>
</dbReference>
<dbReference type="EMBL" id="MUYV01000002">
    <property type="protein sequence ID" value="OOS26239.1"/>
    <property type="molecule type" value="Genomic_DNA"/>
</dbReference>
<organism evidence="14 15">
    <name type="scientific">Moraxella porci DSM 25326</name>
    <dbReference type="NCBI Taxonomy" id="573983"/>
    <lineage>
        <taxon>Bacteria</taxon>
        <taxon>Pseudomonadati</taxon>
        <taxon>Pseudomonadota</taxon>
        <taxon>Gammaproteobacteria</taxon>
        <taxon>Moraxellales</taxon>
        <taxon>Moraxellaceae</taxon>
        <taxon>Moraxella</taxon>
    </lineage>
</organism>
<evidence type="ECO:0000256" key="6">
    <source>
        <dbReference type="ARBA" id="ARBA00022741"/>
    </source>
</evidence>
<gene>
    <name evidence="14" type="ORF">B0681_03470</name>
</gene>
<keyword evidence="9" id="KW-0289">Folate biosynthesis</keyword>
<name>A0A1T0CVG5_9GAMM</name>
<dbReference type="Pfam" id="PF01288">
    <property type="entry name" value="HPPK"/>
    <property type="match status" value="1"/>
</dbReference>
<dbReference type="InterPro" id="IPR035907">
    <property type="entry name" value="Hppk_sf"/>
</dbReference>
<dbReference type="InterPro" id="IPR000550">
    <property type="entry name" value="Hppk"/>
</dbReference>
<dbReference type="CDD" id="cd00483">
    <property type="entry name" value="HPPK"/>
    <property type="match status" value="1"/>
</dbReference>
<evidence type="ECO:0000256" key="4">
    <source>
        <dbReference type="ARBA" id="ARBA00016218"/>
    </source>
</evidence>
<keyword evidence="6" id="KW-0547">Nucleotide-binding</keyword>
<protein>
    <recommendedName>
        <fullName evidence="4">2-amino-4-hydroxy-6-hydroxymethyldihydropteridine pyrophosphokinase</fullName>
        <ecNumber evidence="3">2.7.6.3</ecNumber>
    </recommendedName>
    <alternativeName>
        <fullName evidence="11">6-hydroxymethyl-7,8-dihydropterin pyrophosphokinase</fullName>
    </alternativeName>
    <alternativeName>
        <fullName evidence="12">7,8-dihydro-6-hydroxymethylpterin-pyrophosphokinase</fullName>
    </alternativeName>
</protein>
<dbReference type="Gene3D" id="3.30.70.560">
    <property type="entry name" value="7,8-Dihydro-6-hydroxymethylpterin-pyrophosphokinase HPPK"/>
    <property type="match status" value="1"/>
</dbReference>
<evidence type="ECO:0000256" key="7">
    <source>
        <dbReference type="ARBA" id="ARBA00022777"/>
    </source>
</evidence>
<evidence type="ECO:0000256" key="1">
    <source>
        <dbReference type="ARBA" id="ARBA00005051"/>
    </source>
</evidence>
<dbReference type="PANTHER" id="PTHR43071">
    <property type="entry name" value="2-AMINO-4-HYDROXY-6-HYDROXYMETHYLDIHYDROPTERIDINE PYROPHOSPHOKINASE"/>
    <property type="match status" value="1"/>
</dbReference>
<dbReference type="GO" id="GO:0003848">
    <property type="term" value="F:2-amino-4-hydroxy-6-hydroxymethyldihydropteridine diphosphokinase activity"/>
    <property type="evidence" value="ECO:0007669"/>
    <property type="project" value="UniProtKB-EC"/>
</dbReference>
<evidence type="ECO:0000256" key="10">
    <source>
        <dbReference type="ARBA" id="ARBA00029409"/>
    </source>
</evidence>
<dbReference type="GO" id="GO:0005524">
    <property type="term" value="F:ATP binding"/>
    <property type="evidence" value="ECO:0007669"/>
    <property type="project" value="UniProtKB-KW"/>
</dbReference>
<dbReference type="PANTHER" id="PTHR43071:SF1">
    <property type="entry name" value="2-AMINO-4-HYDROXY-6-HYDROXYMETHYLDIHYDROPTERIDINE PYROPHOSPHOKINASE"/>
    <property type="match status" value="1"/>
</dbReference>
<keyword evidence="15" id="KW-1185">Reference proteome</keyword>
<evidence type="ECO:0000256" key="2">
    <source>
        <dbReference type="ARBA" id="ARBA00005810"/>
    </source>
</evidence>
<keyword evidence="5" id="KW-0808">Transferase</keyword>
<dbReference type="UniPathway" id="UPA00077">
    <property type="reaction ID" value="UER00155"/>
</dbReference>
<dbReference type="GO" id="GO:0046656">
    <property type="term" value="P:folic acid biosynthetic process"/>
    <property type="evidence" value="ECO:0007669"/>
    <property type="project" value="UniProtKB-KW"/>
</dbReference>
<evidence type="ECO:0000313" key="14">
    <source>
        <dbReference type="EMBL" id="OOS26239.1"/>
    </source>
</evidence>
<dbReference type="SUPFAM" id="SSF55083">
    <property type="entry name" value="6-hydroxymethyl-7,8-dihydropterin pyrophosphokinase, HPPK"/>
    <property type="match status" value="1"/>
</dbReference>
<evidence type="ECO:0000256" key="12">
    <source>
        <dbReference type="ARBA" id="ARBA00033413"/>
    </source>
</evidence>
<dbReference type="GO" id="GO:0046654">
    <property type="term" value="P:tetrahydrofolate biosynthetic process"/>
    <property type="evidence" value="ECO:0007669"/>
    <property type="project" value="UniProtKB-UniPathway"/>
</dbReference>
<proteinExistence type="inferred from homology"/>
<comment type="pathway">
    <text evidence="1">Cofactor biosynthesis; tetrahydrofolate biosynthesis; 2-amino-4-hydroxy-6-hydroxymethyl-7,8-dihydropteridine diphosphate from 7,8-dihydroneopterin triphosphate: step 4/4.</text>
</comment>
<evidence type="ECO:0000256" key="11">
    <source>
        <dbReference type="ARBA" id="ARBA00029766"/>
    </source>
</evidence>
<keyword evidence="8" id="KW-0067">ATP-binding</keyword>
<reference evidence="14 15" key="1">
    <citation type="submission" date="2017-02" db="EMBL/GenBank/DDBJ databases">
        <title>Draft genome sequence of Moraxella porci CCUG 54912T type strain.</title>
        <authorList>
            <person name="Salva-Serra F."/>
            <person name="Engstrom-Jakobsson H."/>
            <person name="Thorell K."/>
            <person name="Jaen-Luchoro D."/>
            <person name="Gonzales-Siles L."/>
            <person name="Karlsson R."/>
            <person name="Yazdan S."/>
            <person name="Boulund F."/>
            <person name="Johnning A."/>
            <person name="Engstrand L."/>
            <person name="Kristiansson E."/>
            <person name="Moore E."/>
        </authorList>
    </citation>
    <scope>NUCLEOTIDE SEQUENCE [LARGE SCALE GENOMIC DNA]</scope>
    <source>
        <strain evidence="14 15">CCUG 54912</strain>
    </source>
</reference>
<comment type="similarity">
    <text evidence="2">Belongs to the HPPK family.</text>
</comment>
<dbReference type="PROSITE" id="PS00794">
    <property type="entry name" value="HPPK"/>
    <property type="match status" value="1"/>
</dbReference>
<feature type="domain" description="7,8-dihydro-6-hydroxymethylpterin-pyrophosphokinase" evidence="13">
    <location>
        <begin position="92"/>
        <end position="103"/>
    </location>
</feature>
<evidence type="ECO:0000256" key="3">
    <source>
        <dbReference type="ARBA" id="ARBA00013253"/>
    </source>
</evidence>
<comment type="caution">
    <text evidence="14">The sequence shown here is derived from an EMBL/GenBank/DDBJ whole genome shotgun (WGS) entry which is preliminary data.</text>
</comment>
<comment type="function">
    <text evidence="10">Catalyzes the transfer of pyrophosphate from adenosine triphosphate (ATP) to 6-hydroxymethyl-7,8-dihydropterin, an enzymatic step in folate biosynthesis pathway.</text>
</comment>